<evidence type="ECO:0000256" key="3">
    <source>
        <dbReference type="ARBA" id="ARBA00022801"/>
    </source>
</evidence>
<dbReference type="InterPro" id="IPR029054">
    <property type="entry name" value="dUTPase-like"/>
</dbReference>
<dbReference type="EC" id="3.6.1.23" evidence="2"/>
<dbReference type="SUPFAM" id="SSF51283">
    <property type="entry name" value="dUTPase-like"/>
    <property type="match status" value="1"/>
</dbReference>
<comment type="similarity">
    <text evidence="1">Belongs to the dUTPase family.</text>
</comment>
<feature type="domain" description="dUTPase-like" evidence="6">
    <location>
        <begin position="13"/>
        <end position="143"/>
    </location>
</feature>
<evidence type="ECO:0000256" key="2">
    <source>
        <dbReference type="ARBA" id="ARBA00012379"/>
    </source>
</evidence>
<protein>
    <recommendedName>
        <fullName evidence="2">dUTP diphosphatase</fullName>
        <ecNumber evidence="2">3.6.1.23</ecNumber>
    </recommendedName>
</protein>
<dbReference type="GO" id="GO:0000287">
    <property type="term" value="F:magnesium ion binding"/>
    <property type="evidence" value="ECO:0007669"/>
    <property type="project" value="InterPro"/>
</dbReference>
<organism evidence="7 8">
    <name type="scientific">Candidatus Yanofskybacteria bacterium RIFCSPHIGHO2_02_FULL_41_11</name>
    <dbReference type="NCBI Taxonomy" id="1802675"/>
    <lineage>
        <taxon>Bacteria</taxon>
        <taxon>Candidatus Yanofskyibacteriota</taxon>
    </lineage>
</organism>
<dbReference type="PANTHER" id="PTHR11241:SF0">
    <property type="entry name" value="DEOXYURIDINE 5'-TRIPHOSPHATE NUCLEOTIDOHYDROLASE"/>
    <property type="match status" value="1"/>
</dbReference>
<dbReference type="InterPro" id="IPR008181">
    <property type="entry name" value="dUTPase"/>
</dbReference>
<dbReference type="Gene3D" id="2.70.40.10">
    <property type="match status" value="1"/>
</dbReference>
<dbReference type="GO" id="GO:0006226">
    <property type="term" value="P:dUMP biosynthetic process"/>
    <property type="evidence" value="ECO:0007669"/>
    <property type="project" value="InterPro"/>
</dbReference>
<dbReference type="CDD" id="cd07557">
    <property type="entry name" value="trimeric_dUTPase"/>
    <property type="match status" value="1"/>
</dbReference>
<sequence length="145" mass="16221">MPRKIKIKRFDKELPLPEYKTMGAVGFDLTARETRTVKPYKVGYIALNVAVETPKDHVLLIAARGSTHKFGLMPAHGIGIGDPDYRGNDDEYAVPLYNFTKKPVVVKRGTRIAQGIFVKFTRASWKEVPQMRAKNRGGFGSTGKK</sequence>
<reference evidence="7 8" key="1">
    <citation type="journal article" date="2016" name="Nat. Commun.">
        <title>Thousands of microbial genomes shed light on interconnected biogeochemical processes in an aquifer system.</title>
        <authorList>
            <person name="Anantharaman K."/>
            <person name="Brown C.T."/>
            <person name="Hug L.A."/>
            <person name="Sharon I."/>
            <person name="Castelle C.J."/>
            <person name="Probst A.J."/>
            <person name="Thomas B.C."/>
            <person name="Singh A."/>
            <person name="Wilkins M.J."/>
            <person name="Karaoz U."/>
            <person name="Brodie E.L."/>
            <person name="Williams K.H."/>
            <person name="Hubbard S.S."/>
            <person name="Banfield J.F."/>
        </authorList>
    </citation>
    <scope>NUCLEOTIDE SEQUENCE [LARGE SCALE GENOMIC DNA]</scope>
</reference>
<dbReference type="Proteomes" id="UP000177167">
    <property type="component" value="Unassembled WGS sequence"/>
</dbReference>
<dbReference type="EMBL" id="MGJP01000056">
    <property type="protein sequence ID" value="OGN08670.1"/>
    <property type="molecule type" value="Genomic_DNA"/>
</dbReference>
<evidence type="ECO:0000256" key="4">
    <source>
        <dbReference type="ARBA" id="ARBA00023080"/>
    </source>
</evidence>
<dbReference type="Pfam" id="PF00692">
    <property type="entry name" value="dUTPase"/>
    <property type="match status" value="1"/>
</dbReference>
<comment type="caution">
    <text evidence="7">The sequence shown here is derived from an EMBL/GenBank/DDBJ whole genome shotgun (WGS) entry which is preliminary data.</text>
</comment>
<evidence type="ECO:0000259" key="6">
    <source>
        <dbReference type="Pfam" id="PF00692"/>
    </source>
</evidence>
<evidence type="ECO:0000313" key="8">
    <source>
        <dbReference type="Proteomes" id="UP000177167"/>
    </source>
</evidence>
<gene>
    <name evidence="7" type="ORF">A3J46_01660</name>
</gene>
<name>A0A1F8F7X4_9BACT</name>
<dbReference type="GO" id="GO:0046081">
    <property type="term" value="P:dUTP catabolic process"/>
    <property type="evidence" value="ECO:0007669"/>
    <property type="project" value="InterPro"/>
</dbReference>
<dbReference type="GO" id="GO:0004170">
    <property type="term" value="F:dUTP diphosphatase activity"/>
    <property type="evidence" value="ECO:0007669"/>
    <property type="project" value="UniProtKB-EC"/>
</dbReference>
<accession>A0A1F8F7X4</accession>
<dbReference type="InterPro" id="IPR036157">
    <property type="entry name" value="dUTPase-like_sf"/>
</dbReference>
<evidence type="ECO:0000256" key="1">
    <source>
        <dbReference type="ARBA" id="ARBA00006581"/>
    </source>
</evidence>
<keyword evidence="3" id="KW-0378">Hydrolase</keyword>
<comment type="catalytic activity">
    <reaction evidence="5">
        <text>dUTP + H2O = dUMP + diphosphate + H(+)</text>
        <dbReference type="Rhea" id="RHEA:10248"/>
        <dbReference type="ChEBI" id="CHEBI:15377"/>
        <dbReference type="ChEBI" id="CHEBI:15378"/>
        <dbReference type="ChEBI" id="CHEBI:33019"/>
        <dbReference type="ChEBI" id="CHEBI:61555"/>
        <dbReference type="ChEBI" id="CHEBI:246422"/>
        <dbReference type="EC" id="3.6.1.23"/>
    </reaction>
</comment>
<evidence type="ECO:0000313" key="7">
    <source>
        <dbReference type="EMBL" id="OGN08670.1"/>
    </source>
</evidence>
<dbReference type="InterPro" id="IPR033704">
    <property type="entry name" value="dUTPase_trimeric"/>
</dbReference>
<proteinExistence type="inferred from homology"/>
<dbReference type="PANTHER" id="PTHR11241">
    <property type="entry name" value="DEOXYURIDINE 5'-TRIPHOSPHATE NUCLEOTIDOHYDROLASE"/>
    <property type="match status" value="1"/>
</dbReference>
<keyword evidence="4" id="KW-0546">Nucleotide metabolism</keyword>
<dbReference type="AlphaFoldDB" id="A0A1F8F7X4"/>
<evidence type="ECO:0000256" key="5">
    <source>
        <dbReference type="ARBA" id="ARBA00047686"/>
    </source>
</evidence>